<comment type="caution">
    <text evidence="1">The sequence shown here is derived from an EMBL/GenBank/DDBJ whole genome shotgun (WGS) entry which is preliminary data.</text>
</comment>
<proteinExistence type="predicted"/>
<evidence type="ECO:0000313" key="1">
    <source>
        <dbReference type="EMBL" id="KAJ8618176.1"/>
    </source>
</evidence>
<evidence type="ECO:0000313" key="2">
    <source>
        <dbReference type="Proteomes" id="UP001234297"/>
    </source>
</evidence>
<gene>
    <name evidence="1" type="ORF">MRB53_014362</name>
</gene>
<protein>
    <submittedName>
        <fullName evidence="1">Uncharacterized protein</fullName>
    </submittedName>
</protein>
<organism evidence="1 2">
    <name type="scientific">Persea americana</name>
    <name type="common">Avocado</name>
    <dbReference type="NCBI Taxonomy" id="3435"/>
    <lineage>
        <taxon>Eukaryota</taxon>
        <taxon>Viridiplantae</taxon>
        <taxon>Streptophyta</taxon>
        <taxon>Embryophyta</taxon>
        <taxon>Tracheophyta</taxon>
        <taxon>Spermatophyta</taxon>
        <taxon>Magnoliopsida</taxon>
        <taxon>Magnoliidae</taxon>
        <taxon>Laurales</taxon>
        <taxon>Lauraceae</taxon>
        <taxon>Persea</taxon>
    </lineage>
</organism>
<dbReference type="EMBL" id="CM056812">
    <property type="protein sequence ID" value="KAJ8618176.1"/>
    <property type="molecule type" value="Genomic_DNA"/>
</dbReference>
<accession>A0ACC2KAR4</accession>
<reference evidence="1 2" key="1">
    <citation type="journal article" date="2022" name="Hortic Res">
        <title>A haplotype resolved chromosomal level avocado genome allows analysis of novel avocado genes.</title>
        <authorList>
            <person name="Nath O."/>
            <person name="Fletcher S.J."/>
            <person name="Hayward A."/>
            <person name="Shaw L.M."/>
            <person name="Masouleh A.K."/>
            <person name="Furtado A."/>
            <person name="Henry R.J."/>
            <person name="Mitter N."/>
        </authorList>
    </citation>
    <scope>NUCLEOTIDE SEQUENCE [LARGE SCALE GENOMIC DNA]</scope>
    <source>
        <strain evidence="2">cv. Hass</strain>
    </source>
</reference>
<name>A0ACC2KAR4_PERAE</name>
<dbReference type="Proteomes" id="UP001234297">
    <property type="component" value="Chromosome 4"/>
</dbReference>
<keyword evidence="2" id="KW-1185">Reference proteome</keyword>
<sequence>MRTGAVMPKIPTMATLRRVHRKLCSRFSRAEFQSFTNLFLFTSIPPPMTALNLFYLLPCLVNNETLSPSGASQSLQNQTQTQKDVAVLHGNVDGFLSQEEINGFKGV</sequence>